<dbReference type="InParanoid" id="A0A316YPZ8"/>
<dbReference type="Proteomes" id="UP000245768">
    <property type="component" value="Unassembled WGS sequence"/>
</dbReference>
<keyword evidence="3" id="KW-1185">Reference proteome</keyword>
<dbReference type="InterPro" id="IPR012337">
    <property type="entry name" value="RNaseH-like_sf"/>
</dbReference>
<evidence type="ECO:0000256" key="1">
    <source>
        <dbReference type="SAM" id="MobiDB-lite"/>
    </source>
</evidence>
<accession>A0A316YPZ8</accession>
<dbReference type="GeneID" id="37042985"/>
<feature type="compositionally biased region" description="Polar residues" evidence="1">
    <location>
        <begin position="171"/>
        <end position="184"/>
    </location>
</feature>
<proteinExistence type="predicted"/>
<evidence type="ECO:0000313" key="2">
    <source>
        <dbReference type="EMBL" id="PWN91610.1"/>
    </source>
</evidence>
<feature type="region of interest" description="Disordered" evidence="1">
    <location>
        <begin position="69"/>
        <end position="114"/>
    </location>
</feature>
<dbReference type="RefSeq" id="XP_025378808.1">
    <property type="nucleotide sequence ID" value="XM_025521069.1"/>
</dbReference>
<sequence>MADSRYLEAWKRNQLPPKAAVGASTASKGSSYQVRLDTPGGVTYSPDQLGSHNQTKRLFIPYVLGEGLTREDDDQNNEAGTRRDEYNFDDDLKVPSPSNESGKLAIPTPENGDDKRLSAAQAYAASIDMNAPPPTLPEAPTKARGKKTLFAIDDEINEYTPPGDSYEYEPSVSQKTTSGLSTMSTRSTKTVDLITSSSGELPPWYMRASARANVTPLTVPPSKTGKASDHKTPWAAMKWYGHRALERPSARENERGITAFEDVGGQGRVPRADEALDSDGKTIRASSTTATAATSSKNLRVADVFVVDPRPQKPLRMVRRVDPRQVLVLASGTLLAPAQVASQRAALAARDAGVDLSTLSMQDQSKTQKMIAEQISSEAQGGIGVVFSPHDEPLAQDLQGIDVDPRAEVNLCRRLEAAPTFTPTSLRRAQLRAVLAAVELSQWEEEGFDKIVVGTDQEWIVRGIVYDIWRWKHTGWKLIDFGPLGAPGESVPDRDLWELLDEAVRSYEKIDCNVRFWHIHKGDAMLANRLAEMGALKSKQRPQIVRWRRKGFNEDHGKEERENARKRMLETMIS</sequence>
<dbReference type="GO" id="GO:0003676">
    <property type="term" value="F:nucleic acid binding"/>
    <property type="evidence" value="ECO:0007669"/>
    <property type="project" value="InterPro"/>
</dbReference>
<feature type="region of interest" description="Disordered" evidence="1">
    <location>
        <begin position="158"/>
        <end position="184"/>
    </location>
</feature>
<feature type="compositionally biased region" description="Polar residues" evidence="1">
    <location>
        <begin position="24"/>
        <end position="33"/>
    </location>
</feature>
<name>A0A316YPZ8_9BASI</name>
<gene>
    <name evidence="2" type="ORF">FA10DRAFT_265459</name>
</gene>
<dbReference type="OrthoDB" id="407198at2759"/>
<feature type="region of interest" description="Disordered" evidence="1">
    <location>
        <begin position="18"/>
        <end position="51"/>
    </location>
</feature>
<dbReference type="SUPFAM" id="SSF53098">
    <property type="entry name" value="Ribonuclease H-like"/>
    <property type="match status" value="1"/>
</dbReference>
<reference evidence="2 3" key="1">
    <citation type="journal article" date="2018" name="Mol. Biol. Evol.">
        <title>Broad Genomic Sampling Reveals a Smut Pathogenic Ancestry of the Fungal Clade Ustilaginomycotina.</title>
        <authorList>
            <person name="Kijpornyongpan T."/>
            <person name="Mondo S.J."/>
            <person name="Barry K."/>
            <person name="Sandor L."/>
            <person name="Lee J."/>
            <person name="Lipzen A."/>
            <person name="Pangilinan J."/>
            <person name="LaButti K."/>
            <person name="Hainaut M."/>
            <person name="Henrissat B."/>
            <person name="Grigoriev I.V."/>
            <person name="Spatafora J.W."/>
            <person name="Aime M.C."/>
        </authorList>
    </citation>
    <scope>NUCLEOTIDE SEQUENCE [LARGE SCALE GENOMIC DNA]</scope>
    <source>
        <strain evidence="2 3">MCA 4198</strain>
    </source>
</reference>
<feature type="compositionally biased region" description="Basic and acidic residues" evidence="1">
    <location>
        <begin position="80"/>
        <end position="93"/>
    </location>
</feature>
<dbReference type="Gene3D" id="3.30.420.10">
    <property type="entry name" value="Ribonuclease H-like superfamily/Ribonuclease H"/>
    <property type="match status" value="1"/>
</dbReference>
<dbReference type="InterPro" id="IPR036397">
    <property type="entry name" value="RNaseH_sf"/>
</dbReference>
<organism evidence="2 3">
    <name type="scientific">Acaromyces ingoldii</name>
    <dbReference type="NCBI Taxonomy" id="215250"/>
    <lineage>
        <taxon>Eukaryota</taxon>
        <taxon>Fungi</taxon>
        <taxon>Dikarya</taxon>
        <taxon>Basidiomycota</taxon>
        <taxon>Ustilaginomycotina</taxon>
        <taxon>Exobasidiomycetes</taxon>
        <taxon>Exobasidiales</taxon>
        <taxon>Cryptobasidiaceae</taxon>
        <taxon>Acaromyces</taxon>
    </lineage>
</organism>
<dbReference type="AlphaFoldDB" id="A0A316YPZ8"/>
<dbReference type="EMBL" id="KZ819635">
    <property type="protein sequence ID" value="PWN91610.1"/>
    <property type="molecule type" value="Genomic_DNA"/>
</dbReference>
<protein>
    <submittedName>
        <fullName evidence="2">Uncharacterized protein</fullName>
    </submittedName>
</protein>
<dbReference type="STRING" id="215250.A0A316YPZ8"/>
<evidence type="ECO:0000313" key="3">
    <source>
        <dbReference type="Proteomes" id="UP000245768"/>
    </source>
</evidence>